<name>A0A8X8BFN8_BRACI</name>
<evidence type="ECO:0000313" key="1">
    <source>
        <dbReference type="EMBL" id="KAG2333457.1"/>
    </source>
</evidence>
<gene>
    <name evidence="1" type="ORF">Bca52824_004637</name>
</gene>
<reference evidence="1 2" key="1">
    <citation type="submission" date="2020-02" db="EMBL/GenBank/DDBJ databases">
        <authorList>
            <person name="Ma Q."/>
            <person name="Huang Y."/>
            <person name="Song X."/>
            <person name="Pei D."/>
        </authorList>
    </citation>
    <scope>NUCLEOTIDE SEQUENCE [LARGE SCALE GENOMIC DNA]</scope>
    <source>
        <strain evidence="1">Sxm20200214</strain>
        <tissue evidence="1">Leaf</tissue>
    </source>
</reference>
<dbReference type="AlphaFoldDB" id="A0A8X8BFN8"/>
<protein>
    <submittedName>
        <fullName evidence="1">Uncharacterized protein</fullName>
    </submittedName>
</protein>
<proteinExistence type="predicted"/>
<comment type="caution">
    <text evidence="1">The sequence shown here is derived from an EMBL/GenBank/DDBJ whole genome shotgun (WGS) entry which is preliminary data.</text>
</comment>
<accession>A0A8X8BFN8</accession>
<keyword evidence="2" id="KW-1185">Reference proteome</keyword>
<organism evidence="1 2">
    <name type="scientific">Brassica carinata</name>
    <name type="common">Ethiopian mustard</name>
    <name type="synonym">Abyssinian cabbage</name>
    <dbReference type="NCBI Taxonomy" id="52824"/>
    <lineage>
        <taxon>Eukaryota</taxon>
        <taxon>Viridiplantae</taxon>
        <taxon>Streptophyta</taxon>
        <taxon>Embryophyta</taxon>
        <taxon>Tracheophyta</taxon>
        <taxon>Spermatophyta</taxon>
        <taxon>Magnoliopsida</taxon>
        <taxon>eudicotyledons</taxon>
        <taxon>Gunneridae</taxon>
        <taxon>Pentapetalae</taxon>
        <taxon>rosids</taxon>
        <taxon>malvids</taxon>
        <taxon>Brassicales</taxon>
        <taxon>Brassicaceae</taxon>
        <taxon>Brassiceae</taxon>
        <taxon>Brassica</taxon>
    </lineage>
</organism>
<dbReference type="Proteomes" id="UP000886595">
    <property type="component" value="Unassembled WGS sequence"/>
</dbReference>
<evidence type="ECO:0000313" key="2">
    <source>
        <dbReference type="Proteomes" id="UP000886595"/>
    </source>
</evidence>
<sequence length="112" mass="12507">MTLNPPHSPSHPHPIPNRRVLIVGNYCHDVLIQNGSIVAETLGGASFVSNRVKDEVHRRKKQCNGHSCEHDEFHAHLTPARFQNSSLQPKLLLNGSCENHLLITNNAFLSFV</sequence>
<dbReference type="OrthoDB" id="1722928at2759"/>
<dbReference type="EMBL" id="JAAMPC010000001">
    <property type="protein sequence ID" value="KAG2333457.1"/>
    <property type="molecule type" value="Genomic_DNA"/>
</dbReference>